<feature type="domain" description="Phosphoribosyltransferase" evidence="2">
    <location>
        <begin position="169"/>
        <end position="218"/>
    </location>
</feature>
<dbReference type="AlphaFoldDB" id="A0A1Z5J3I5"/>
<evidence type="ECO:0000259" key="2">
    <source>
        <dbReference type="Pfam" id="PF00156"/>
    </source>
</evidence>
<gene>
    <name evidence="3" type="primary">comFC</name>
    <name evidence="3" type="ORF">IWT5_01810</name>
</gene>
<name>A0A1Z5J3I5_9LACO</name>
<evidence type="ECO:0000313" key="4">
    <source>
        <dbReference type="Proteomes" id="UP000223370"/>
    </source>
</evidence>
<dbReference type="EMBL" id="BCMJ01000007">
    <property type="protein sequence ID" value="GAX08650.1"/>
    <property type="molecule type" value="Genomic_DNA"/>
</dbReference>
<dbReference type="CDD" id="cd06223">
    <property type="entry name" value="PRTases_typeI"/>
    <property type="match status" value="1"/>
</dbReference>
<comment type="caution">
    <text evidence="3">The sequence shown here is derived from an EMBL/GenBank/DDBJ whole genome shotgun (WGS) entry which is preliminary data.</text>
</comment>
<protein>
    <submittedName>
        <fullName evidence="3">Competence protein ComFC</fullName>
    </submittedName>
</protein>
<comment type="similarity">
    <text evidence="1">Belongs to the ComF/GntX family.</text>
</comment>
<dbReference type="SUPFAM" id="SSF53271">
    <property type="entry name" value="PRTase-like"/>
    <property type="match status" value="1"/>
</dbReference>
<reference evidence="3 4" key="1">
    <citation type="submission" date="2015-11" db="EMBL/GenBank/DDBJ databases">
        <title>Draft genome sequences of new species of the genus Lactobacillus isolated from orchardgrass silage.</title>
        <authorList>
            <person name="Tohno M."/>
            <person name="Tanizawa Y."/>
            <person name="Arita M."/>
        </authorList>
    </citation>
    <scope>NUCLEOTIDE SEQUENCE [LARGE SCALE GENOMIC DNA]</scope>
    <source>
        <strain evidence="3 4">IWT5</strain>
    </source>
</reference>
<proteinExistence type="inferred from homology"/>
<dbReference type="Pfam" id="PF00156">
    <property type="entry name" value="Pribosyltran"/>
    <property type="match status" value="1"/>
</dbReference>
<dbReference type="Gene3D" id="3.40.50.2020">
    <property type="match status" value="1"/>
</dbReference>
<evidence type="ECO:0000256" key="1">
    <source>
        <dbReference type="ARBA" id="ARBA00008007"/>
    </source>
</evidence>
<keyword evidence="4" id="KW-1185">Reference proteome</keyword>
<organism evidence="3 4">
    <name type="scientific">Secundilactobacillus silagincola</name>
    <dbReference type="NCBI Taxonomy" id="1714681"/>
    <lineage>
        <taxon>Bacteria</taxon>
        <taxon>Bacillati</taxon>
        <taxon>Bacillota</taxon>
        <taxon>Bacilli</taxon>
        <taxon>Lactobacillales</taxon>
        <taxon>Lactobacillaceae</taxon>
        <taxon>Secundilactobacillus</taxon>
    </lineage>
</organism>
<dbReference type="RefSeq" id="WP_098825562.1">
    <property type="nucleotide sequence ID" value="NZ_BCMJ01000007.1"/>
</dbReference>
<dbReference type="InterPro" id="IPR029057">
    <property type="entry name" value="PRTase-like"/>
</dbReference>
<dbReference type="InterPro" id="IPR000836">
    <property type="entry name" value="PRTase_dom"/>
</dbReference>
<dbReference type="PANTHER" id="PTHR47505">
    <property type="entry name" value="DNA UTILIZATION PROTEIN YHGH"/>
    <property type="match status" value="1"/>
</dbReference>
<accession>A0A1Z5J3I5</accession>
<dbReference type="OrthoDB" id="9779910at2"/>
<sequence>MAECLLCHRNSQEQLTLWQLLNFQPVEHSLLCRTCLGSLEAISPEQACAGCGRAWSDQLCTDCVQWREPSNFKNRAMFQYNDLLKQYMSQYKFYGDYRLRKVFQTRIVHEVNRFKADLVVPIPIDAATQQRRGFNQVAGLLEPVKTVEGLMTLESDKQQPQSAKNRQERLKSKQPFKLNLKAEKFNKKRVLIVDDIYTTGRTIRHAATLLLDAGASEVMGLTLAHG</sequence>
<dbReference type="InterPro" id="IPR051910">
    <property type="entry name" value="ComF/GntX_DNA_util-trans"/>
</dbReference>
<evidence type="ECO:0000313" key="3">
    <source>
        <dbReference type="EMBL" id="GAX08650.1"/>
    </source>
</evidence>
<dbReference type="PANTHER" id="PTHR47505:SF1">
    <property type="entry name" value="DNA UTILIZATION PROTEIN YHGH"/>
    <property type="match status" value="1"/>
</dbReference>
<dbReference type="Proteomes" id="UP000223370">
    <property type="component" value="Unassembled WGS sequence"/>
</dbReference>